<dbReference type="EMBL" id="BBNU01000004">
    <property type="protein sequence ID" value="GAL78706.1"/>
    <property type="molecule type" value="Genomic_DNA"/>
</dbReference>
<comment type="caution">
    <text evidence="1">The sequence shown here is derived from an EMBL/GenBank/DDBJ whole genome shotgun (WGS) entry which is preliminary data.</text>
</comment>
<sequence>MKNTHSFHIPVMGIGFTIDTPLKVAQYGMDSVISLVDDILLEKLRKMYSEKFEVPYHEISDKIEDFRAKRITSYLNLISDLAGKKFEELKNVSAEKAKNFLIMSACCPMVLK</sequence>
<reference evidence="1 2" key="1">
    <citation type="journal article" date="2014" name="Genome Announc.">
        <title>Draft Genome Sequences of Marine Flavobacterium Algibacter lectus Strains SS8 and NR4.</title>
        <authorList>
            <person name="Takatani N."/>
            <person name="Nakanishi M."/>
            <person name="Meirelles P."/>
            <person name="Mino S."/>
            <person name="Suda W."/>
            <person name="Oshima K."/>
            <person name="Hattori M."/>
            <person name="Ohkuma M."/>
            <person name="Hosokawa M."/>
            <person name="Miyashita K."/>
            <person name="Thompson F.L."/>
            <person name="Niwa A."/>
            <person name="Sawabe T."/>
            <person name="Sawabe T."/>
        </authorList>
    </citation>
    <scope>NUCLEOTIDE SEQUENCE [LARGE SCALE GENOMIC DNA]</scope>
    <source>
        <strain evidence="2">JCM19274</strain>
    </source>
</reference>
<accession>A0A090WNW8</accession>
<protein>
    <submittedName>
        <fullName evidence="1">Uncharacterized protein</fullName>
    </submittedName>
</protein>
<gene>
    <name evidence="1" type="ORF">JCM19274_3264</name>
</gene>
<dbReference type="AlphaFoldDB" id="A0A090WNW8"/>
<organism evidence="1 2">
    <name type="scientific">Algibacter lectus</name>
    <dbReference type="NCBI Taxonomy" id="221126"/>
    <lineage>
        <taxon>Bacteria</taxon>
        <taxon>Pseudomonadati</taxon>
        <taxon>Bacteroidota</taxon>
        <taxon>Flavobacteriia</taxon>
        <taxon>Flavobacteriales</taxon>
        <taxon>Flavobacteriaceae</taxon>
        <taxon>Algibacter</taxon>
    </lineage>
</organism>
<evidence type="ECO:0000313" key="2">
    <source>
        <dbReference type="Proteomes" id="UP000029643"/>
    </source>
</evidence>
<proteinExistence type="predicted"/>
<name>A0A090WNW8_9FLAO</name>
<dbReference type="Proteomes" id="UP000029643">
    <property type="component" value="Unassembled WGS sequence"/>
</dbReference>
<evidence type="ECO:0000313" key="1">
    <source>
        <dbReference type="EMBL" id="GAL78706.1"/>
    </source>
</evidence>